<sequence length="130" mass="15736">MNIVIKELLDEMIQYRKERKAIKYLQKAFDEMGDGEIYFPIGYLLSWHKGYFFGAEKPDMFEIDNGAEYQRNVELFERCPELNDIFSVHKDHIGWSSELSMEERDEIRNYINENYTVQIRIRRDARLKNK</sequence>
<proteinExistence type="predicted"/>
<accession>A0ABS1QGI5</accession>
<protein>
    <submittedName>
        <fullName evidence="1">Uncharacterized protein</fullName>
    </submittedName>
</protein>
<evidence type="ECO:0000313" key="1">
    <source>
        <dbReference type="EMBL" id="MBL1221719.1"/>
    </source>
</evidence>
<dbReference type="EMBL" id="JAELVM010000002">
    <property type="protein sequence ID" value="MBL1221719.1"/>
    <property type="molecule type" value="Genomic_DNA"/>
</dbReference>
<gene>
    <name evidence="1" type="ORF">JET18_12785</name>
</gene>
<dbReference type="RefSeq" id="WP_202091604.1">
    <property type="nucleotide sequence ID" value="NZ_JAELVM010000002.1"/>
</dbReference>
<organism evidence="1 2">
    <name type="scientific">Chryseobacterium endalhagicum</name>
    <dbReference type="NCBI Taxonomy" id="2797638"/>
    <lineage>
        <taxon>Bacteria</taxon>
        <taxon>Pseudomonadati</taxon>
        <taxon>Bacteroidota</taxon>
        <taxon>Flavobacteriia</taxon>
        <taxon>Flavobacteriales</taxon>
        <taxon>Weeksellaceae</taxon>
        <taxon>Chryseobacterium group</taxon>
        <taxon>Chryseobacterium</taxon>
    </lineage>
</organism>
<evidence type="ECO:0000313" key="2">
    <source>
        <dbReference type="Proteomes" id="UP000661696"/>
    </source>
</evidence>
<keyword evidence="2" id="KW-1185">Reference proteome</keyword>
<reference evidence="1 2" key="1">
    <citation type="submission" date="2020-12" db="EMBL/GenBank/DDBJ databases">
        <title>Chryseobacterium endoalhailicus sp. nov., isolated from seed of leguminous plant.</title>
        <authorList>
            <person name="Zhang X."/>
        </authorList>
    </citation>
    <scope>NUCLEOTIDE SEQUENCE [LARGE SCALE GENOMIC DNA]</scope>
    <source>
        <strain evidence="1 2">L7</strain>
    </source>
</reference>
<name>A0ABS1QGI5_9FLAO</name>
<dbReference type="Proteomes" id="UP000661696">
    <property type="component" value="Unassembled WGS sequence"/>
</dbReference>
<comment type="caution">
    <text evidence="1">The sequence shown here is derived from an EMBL/GenBank/DDBJ whole genome shotgun (WGS) entry which is preliminary data.</text>
</comment>